<proteinExistence type="predicted"/>
<dbReference type="AlphaFoldDB" id="A0ABD2LPF3"/>
<dbReference type="EMBL" id="JBICBT010000334">
    <property type="protein sequence ID" value="KAL3117121.1"/>
    <property type="molecule type" value="Genomic_DNA"/>
</dbReference>
<sequence>MAKPNIVAGGQNKTSIPMRCSFNWICIRHICPPVFFLLGIVSRATTHWPIGQVLDAFGTKRGTEGVVLQLTGPISLLCPSADDLSPFH</sequence>
<name>A0ABD2LPF3_9BILA</name>
<organism evidence="1 2">
    <name type="scientific">Heterodera trifolii</name>
    <dbReference type="NCBI Taxonomy" id="157864"/>
    <lineage>
        <taxon>Eukaryota</taxon>
        <taxon>Metazoa</taxon>
        <taxon>Ecdysozoa</taxon>
        <taxon>Nematoda</taxon>
        <taxon>Chromadorea</taxon>
        <taxon>Rhabditida</taxon>
        <taxon>Tylenchina</taxon>
        <taxon>Tylenchomorpha</taxon>
        <taxon>Tylenchoidea</taxon>
        <taxon>Heteroderidae</taxon>
        <taxon>Heteroderinae</taxon>
        <taxon>Heterodera</taxon>
    </lineage>
</organism>
<reference evidence="1 2" key="1">
    <citation type="submission" date="2024-10" db="EMBL/GenBank/DDBJ databases">
        <authorList>
            <person name="Kim D."/>
        </authorList>
    </citation>
    <scope>NUCLEOTIDE SEQUENCE [LARGE SCALE GENOMIC DNA]</scope>
    <source>
        <strain evidence="1">BH-2024</strain>
    </source>
</reference>
<gene>
    <name evidence="1" type="ORF">niasHT_007524</name>
</gene>
<evidence type="ECO:0000313" key="1">
    <source>
        <dbReference type="EMBL" id="KAL3117121.1"/>
    </source>
</evidence>
<comment type="caution">
    <text evidence="1">The sequence shown here is derived from an EMBL/GenBank/DDBJ whole genome shotgun (WGS) entry which is preliminary data.</text>
</comment>
<dbReference type="Proteomes" id="UP001620626">
    <property type="component" value="Unassembled WGS sequence"/>
</dbReference>
<evidence type="ECO:0000313" key="2">
    <source>
        <dbReference type="Proteomes" id="UP001620626"/>
    </source>
</evidence>
<keyword evidence="2" id="KW-1185">Reference proteome</keyword>
<accession>A0ABD2LPF3</accession>
<protein>
    <submittedName>
        <fullName evidence="1">Uncharacterized protein</fullName>
    </submittedName>
</protein>